<feature type="transmembrane region" description="Helical" evidence="1">
    <location>
        <begin position="12"/>
        <end position="40"/>
    </location>
</feature>
<sequence length="51" mass="5525">MSDTVSKAKETRLFLFLVIFLFPILSVAIVGGYGFLVWIIQIFAGPPGPPG</sequence>
<evidence type="ECO:0000313" key="7">
    <source>
        <dbReference type="Proteomes" id="UP000321110"/>
    </source>
</evidence>
<dbReference type="Proteomes" id="UP000321110">
    <property type="component" value="Unassembled WGS sequence"/>
</dbReference>
<dbReference type="Proteomes" id="UP000887212">
    <property type="component" value="Unassembled WGS sequence"/>
</dbReference>
<evidence type="ECO:0000256" key="1">
    <source>
        <dbReference type="SAM" id="Phobius"/>
    </source>
</evidence>
<evidence type="ECO:0000313" key="8">
    <source>
        <dbReference type="Proteomes" id="UP000887228"/>
    </source>
</evidence>
<dbReference type="NCBIfam" id="TIGR02973">
    <property type="entry name" value="nitrate_rd_NapE"/>
    <property type="match status" value="1"/>
</dbReference>
<evidence type="ECO:0000313" key="3">
    <source>
        <dbReference type="EMBL" id="GIZ94696.1"/>
    </source>
</evidence>
<dbReference type="EMBL" id="BPMS01000022">
    <property type="protein sequence ID" value="GIZ90235.1"/>
    <property type="molecule type" value="Genomic_DNA"/>
</dbReference>
<reference evidence="5" key="3">
    <citation type="submission" date="2022-09" db="EMBL/GenBank/DDBJ databases">
        <title>Intensive care unit water sources are persistently colonized with multi-drug resistant bacteria and are the site of extensive horizontal gene transfer of antibiotic resistance genes.</title>
        <authorList>
            <person name="Diorio-Toth L."/>
        </authorList>
    </citation>
    <scope>NUCLEOTIDE SEQUENCE</scope>
    <source>
        <strain evidence="5">GD03990</strain>
        <strain evidence="4">GD04146</strain>
    </source>
</reference>
<dbReference type="Pfam" id="PF06796">
    <property type="entry name" value="NapE"/>
    <property type="match status" value="1"/>
</dbReference>
<dbReference type="RefSeq" id="WP_021699373.1">
    <property type="nucleotide sequence ID" value="NZ_AP024354.1"/>
</dbReference>
<dbReference type="Proteomes" id="UP000887228">
    <property type="component" value="Unassembled WGS sequence"/>
</dbReference>
<dbReference type="InterPro" id="IPR010649">
    <property type="entry name" value="NapE_TorE"/>
</dbReference>
<keyword evidence="1" id="KW-0812">Transmembrane</keyword>
<gene>
    <name evidence="5" type="primary">napE</name>
    <name evidence="6" type="ORF">E6Q69_05720</name>
    <name evidence="2" type="ORF">KAM435_35620</name>
    <name evidence="3" type="ORF">KAM436_36640</name>
    <name evidence="5" type="ORF">N5C05_12840</name>
    <name evidence="4" type="ORF">N7380_17565</name>
</gene>
<evidence type="ECO:0000313" key="5">
    <source>
        <dbReference type="EMBL" id="MDH1055646.1"/>
    </source>
</evidence>
<dbReference type="GeneID" id="42929669"/>
<evidence type="ECO:0000313" key="9">
    <source>
        <dbReference type="Proteomes" id="UP001158730"/>
    </source>
</evidence>
<dbReference type="KEGG" id="palc:A0T30_07715"/>
<dbReference type="Proteomes" id="UP001158058">
    <property type="component" value="Unassembled WGS sequence"/>
</dbReference>
<keyword evidence="1" id="KW-0472">Membrane</keyword>
<dbReference type="EMBL" id="BPMT01000021">
    <property type="protein sequence ID" value="GIZ94696.1"/>
    <property type="molecule type" value="Genomic_DNA"/>
</dbReference>
<organism evidence="5 9">
    <name type="scientific">Aquipseudomonas alcaligenes</name>
    <name type="common">Pseudomonas alcaligenes</name>
    <dbReference type="NCBI Taxonomy" id="43263"/>
    <lineage>
        <taxon>Bacteria</taxon>
        <taxon>Pseudomonadati</taxon>
        <taxon>Pseudomonadota</taxon>
        <taxon>Gammaproteobacteria</taxon>
        <taxon>Pseudomonadales</taxon>
        <taxon>Pseudomonadaceae</taxon>
        <taxon>Aquipseudomonas</taxon>
    </lineage>
</organism>
<reference evidence="2 8" key="2">
    <citation type="submission" date="2021-07" db="EMBL/GenBank/DDBJ databases">
        <title>Whole genome sequencing of carbapenem-resistant Pseudomonas spp. isolated in Japan.</title>
        <authorList>
            <person name="Suzuki M."/>
            <person name="Maehana S."/>
            <person name="Kitasato H."/>
        </authorList>
    </citation>
    <scope>NUCLEOTIDE SEQUENCE</scope>
    <source>
        <strain evidence="2">KAM435</strain>
        <strain evidence="3 8">KAM436</strain>
    </source>
</reference>
<accession>A0A142IPN0</accession>
<protein>
    <submittedName>
        <fullName evidence="2">Nitrate reductase NapE</fullName>
    </submittedName>
    <submittedName>
        <fullName evidence="5">Periplasmic nitrate reductase, NapE protein</fullName>
    </submittedName>
</protein>
<dbReference type="Proteomes" id="UP001158730">
    <property type="component" value="Unassembled WGS sequence"/>
</dbReference>
<evidence type="ECO:0000313" key="2">
    <source>
        <dbReference type="EMBL" id="GIZ90235.1"/>
    </source>
</evidence>
<reference evidence="6 7" key="1">
    <citation type="submission" date="2018-09" db="EMBL/GenBank/DDBJ databases">
        <title>Metagenome Assembled Genomes from an Advanced Water Purification Facility.</title>
        <authorList>
            <person name="Stamps B.W."/>
            <person name="Spear J.R."/>
        </authorList>
    </citation>
    <scope>NUCLEOTIDE SEQUENCE [LARGE SCALE GENOMIC DNA]</scope>
    <source>
        <strain evidence="6">Bin_52_1</strain>
    </source>
</reference>
<name>A0A142IPN0_AQUAC</name>
<proteinExistence type="predicted"/>
<dbReference type="AlphaFoldDB" id="A0A142IPN0"/>
<dbReference type="EMBL" id="JAODZF010000012">
    <property type="protein sequence ID" value="MDH0144124.1"/>
    <property type="molecule type" value="Genomic_DNA"/>
</dbReference>
<evidence type="ECO:0000313" key="6">
    <source>
        <dbReference type="EMBL" id="TXI33734.1"/>
    </source>
</evidence>
<evidence type="ECO:0000313" key="4">
    <source>
        <dbReference type="EMBL" id="MDH0144124.1"/>
    </source>
</evidence>
<dbReference type="EMBL" id="SSFO01000094">
    <property type="protein sequence ID" value="TXI33734.1"/>
    <property type="molecule type" value="Genomic_DNA"/>
</dbReference>
<dbReference type="EMBL" id="JAOBYN010000010">
    <property type="protein sequence ID" value="MDH1055646.1"/>
    <property type="molecule type" value="Genomic_DNA"/>
</dbReference>
<keyword evidence="1" id="KW-1133">Transmembrane helix</keyword>
<dbReference type="InterPro" id="IPR004448">
    <property type="entry name" value="Nitrate_reductase_NapE"/>
</dbReference>
<comment type="caution">
    <text evidence="5">The sequence shown here is derived from an EMBL/GenBank/DDBJ whole genome shotgun (WGS) entry which is preliminary data.</text>
</comment>